<reference evidence="1" key="2">
    <citation type="journal article" date="2023" name="IMA Fungus">
        <title>Comparative genomic study of the Penicillium genus elucidates a diverse pangenome and 15 lateral gene transfer events.</title>
        <authorList>
            <person name="Petersen C."/>
            <person name="Sorensen T."/>
            <person name="Nielsen M.R."/>
            <person name="Sondergaard T.E."/>
            <person name="Sorensen J.L."/>
            <person name="Fitzpatrick D.A."/>
            <person name="Frisvad J.C."/>
            <person name="Nielsen K.L."/>
        </authorList>
    </citation>
    <scope>NUCLEOTIDE SEQUENCE</scope>
    <source>
        <strain evidence="1">IBT 16125</strain>
    </source>
</reference>
<dbReference type="AlphaFoldDB" id="A0AAD6FZ37"/>
<gene>
    <name evidence="1" type="ORF">N7458_010178</name>
</gene>
<comment type="caution">
    <text evidence="1">The sequence shown here is derived from an EMBL/GenBank/DDBJ whole genome shotgun (WGS) entry which is preliminary data.</text>
</comment>
<sequence>MSVMDHSYTPPQYDLLLPPLFNEDPRRGVKWSPDSWWAGDELKKLKRSNLSASEFKSWREIVTQKLDEWAQKCRWIETNVKDFTKNYFRVESEQIVYFLRSAIAGKLSRFRPRLKGEYGCYISPCFNERRKAVVEACDGLAQQVEKECERQNVMVEPSAQFRENLCMLCVAIGRLSLEGLNIECLDEFAIRMTRNGMQKGLWMYPADRYLGNFWSKLKPIGTGCGCIQCKIEAGQQS</sequence>
<evidence type="ECO:0000313" key="1">
    <source>
        <dbReference type="EMBL" id="KAJ5439180.1"/>
    </source>
</evidence>
<dbReference type="Proteomes" id="UP001213681">
    <property type="component" value="Unassembled WGS sequence"/>
</dbReference>
<reference evidence="1" key="1">
    <citation type="submission" date="2022-12" db="EMBL/GenBank/DDBJ databases">
        <authorList>
            <person name="Petersen C."/>
        </authorList>
    </citation>
    <scope>NUCLEOTIDE SEQUENCE</scope>
    <source>
        <strain evidence="1">IBT 16125</strain>
    </source>
</reference>
<protein>
    <submittedName>
        <fullName evidence="1">Uncharacterized protein</fullName>
    </submittedName>
</protein>
<dbReference type="GeneID" id="81603803"/>
<dbReference type="RefSeq" id="XP_056762409.1">
    <property type="nucleotide sequence ID" value="XM_056913560.1"/>
</dbReference>
<keyword evidence="2" id="KW-1185">Reference proteome</keyword>
<dbReference type="EMBL" id="JAPVEA010000008">
    <property type="protein sequence ID" value="KAJ5439180.1"/>
    <property type="molecule type" value="Genomic_DNA"/>
</dbReference>
<organism evidence="1 2">
    <name type="scientific">Penicillium daleae</name>
    <dbReference type="NCBI Taxonomy" id="63821"/>
    <lineage>
        <taxon>Eukaryota</taxon>
        <taxon>Fungi</taxon>
        <taxon>Dikarya</taxon>
        <taxon>Ascomycota</taxon>
        <taxon>Pezizomycotina</taxon>
        <taxon>Eurotiomycetes</taxon>
        <taxon>Eurotiomycetidae</taxon>
        <taxon>Eurotiales</taxon>
        <taxon>Aspergillaceae</taxon>
        <taxon>Penicillium</taxon>
    </lineage>
</organism>
<name>A0AAD6FZ37_9EURO</name>
<accession>A0AAD6FZ37</accession>
<evidence type="ECO:0000313" key="2">
    <source>
        <dbReference type="Proteomes" id="UP001213681"/>
    </source>
</evidence>
<proteinExistence type="predicted"/>